<dbReference type="EMBL" id="CAJVPM010048104">
    <property type="protein sequence ID" value="CAG8722257.1"/>
    <property type="molecule type" value="Genomic_DNA"/>
</dbReference>
<accession>A0ACA9PTU7</accession>
<gene>
    <name evidence="1" type="ORF">SCALOS_LOCUS11299</name>
</gene>
<protein>
    <submittedName>
        <fullName evidence="1">4957_t:CDS:1</fullName>
    </submittedName>
</protein>
<organism evidence="1 2">
    <name type="scientific">Scutellospora calospora</name>
    <dbReference type="NCBI Taxonomy" id="85575"/>
    <lineage>
        <taxon>Eukaryota</taxon>
        <taxon>Fungi</taxon>
        <taxon>Fungi incertae sedis</taxon>
        <taxon>Mucoromycota</taxon>
        <taxon>Glomeromycotina</taxon>
        <taxon>Glomeromycetes</taxon>
        <taxon>Diversisporales</taxon>
        <taxon>Gigasporaceae</taxon>
        <taxon>Scutellospora</taxon>
    </lineage>
</organism>
<proteinExistence type="predicted"/>
<sequence length="143" mass="16642">KELQEQRTDKLQQLGDELSSNFLNQINSISDTKKLKQLKEEIINDKVLTPLHKLMLNGKINEKIIEEPIHQPDDNVNNDDIKKSFLEEIESITIYNVENYIDQSNLKERIESSELPRGDKIDVQTALNNKIGKINNDLFTYFD</sequence>
<comment type="caution">
    <text evidence="1">The sequence shown here is derived from an EMBL/GenBank/DDBJ whole genome shotgun (WGS) entry which is preliminary data.</text>
</comment>
<evidence type="ECO:0000313" key="2">
    <source>
        <dbReference type="Proteomes" id="UP000789860"/>
    </source>
</evidence>
<name>A0ACA9PTU7_9GLOM</name>
<evidence type="ECO:0000313" key="1">
    <source>
        <dbReference type="EMBL" id="CAG8722257.1"/>
    </source>
</evidence>
<feature type="non-terminal residue" evidence="1">
    <location>
        <position position="143"/>
    </location>
</feature>
<reference evidence="1" key="1">
    <citation type="submission" date="2021-06" db="EMBL/GenBank/DDBJ databases">
        <authorList>
            <person name="Kallberg Y."/>
            <person name="Tangrot J."/>
            <person name="Rosling A."/>
        </authorList>
    </citation>
    <scope>NUCLEOTIDE SEQUENCE</scope>
    <source>
        <strain evidence="1">AU212A</strain>
    </source>
</reference>
<dbReference type="Proteomes" id="UP000789860">
    <property type="component" value="Unassembled WGS sequence"/>
</dbReference>
<keyword evidence="2" id="KW-1185">Reference proteome</keyword>
<feature type="non-terminal residue" evidence="1">
    <location>
        <position position="1"/>
    </location>
</feature>